<evidence type="ECO:0000313" key="1">
    <source>
        <dbReference type="EMBL" id="CAB4300635.1"/>
    </source>
</evidence>
<gene>
    <name evidence="1" type="ORF">ORAREDHAP_LOCUS15875</name>
</gene>
<organism evidence="1 2">
    <name type="scientific">Prunus armeniaca</name>
    <name type="common">Apricot</name>
    <name type="synonym">Armeniaca vulgaris</name>
    <dbReference type="NCBI Taxonomy" id="36596"/>
    <lineage>
        <taxon>Eukaryota</taxon>
        <taxon>Viridiplantae</taxon>
        <taxon>Streptophyta</taxon>
        <taxon>Embryophyta</taxon>
        <taxon>Tracheophyta</taxon>
        <taxon>Spermatophyta</taxon>
        <taxon>Magnoliopsida</taxon>
        <taxon>eudicotyledons</taxon>
        <taxon>Gunneridae</taxon>
        <taxon>Pentapetalae</taxon>
        <taxon>rosids</taxon>
        <taxon>fabids</taxon>
        <taxon>Rosales</taxon>
        <taxon>Rosaceae</taxon>
        <taxon>Amygdaloideae</taxon>
        <taxon>Amygdaleae</taxon>
        <taxon>Prunus</taxon>
    </lineage>
</organism>
<sequence length="129" mass="14873">MQFQSGVVKLNRVCVWEKNRIPIGSCQLGTQRREEDSIQDLALVCCEMLCKSLSLGYFEIVKSFKIFRKKDDLMGLLLQTIENSQDNARKPFKLIRGGALQSPTLGLCRRWHRNGPALSFFYHSLHVRD</sequence>
<accession>A0A6J5WKR2</accession>
<reference evidence="2" key="1">
    <citation type="journal article" date="2020" name="Genome Biol.">
        <title>Gamete binning: chromosome-level and haplotype-resolved genome assembly enabled by high-throughput single-cell sequencing of gamete genomes.</title>
        <authorList>
            <person name="Campoy J.A."/>
            <person name="Sun H."/>
            <person name="Goel M."/>
            <person name="Jiao W.-B."/>
            <person name="Folz-Donahue K."/>
            <person name="Wang N."/>
            <person name="Rubio M."/>
            <person name="Liu C."/>
            <person name="Kukat C."/>
            <person name="Ruiz D."/>
            <person name="Huettel B."/>
            <person name="Schneeberger K."/>
        </authorList>
    </citation>
    <scope>NUCLEOTIDE SEQUENCE [LARGE SCALE GENOMIC DNA]</scope>
    <source>
        <strain evidence="2">cv. Rojo Pasion</strain>
    </source>
</reference>
<proteinExistence type="predicted"/>
<dbReference type="EMBL" id="CAEKKB010000002">
    <property type="protein sequence ID" value="CAB4300635.1"/>
    <property type="molecule type" value="Genomic_DNA"/>
</dbReference>
<keyword evidence="2" id="KW-1185">Reference proteome</keyword>
<protein>
    <submittedName>
        <fullName evidence="1">Uncharacterized protein</fullName>
    </submittedName>
</protein>
<name>A0A6J5WKR2_PRUAR</name>
<dbReference type="Proteomes" id="UP000507245">
    <property type="component" value="Unassembled WGS sequence"/>
</dbReference>
<evidence type="ECO:0000313" key="2">
    <source>
        <dbReference type="Proteomes" id="UP000507245"/>
    </source>
</evidence>
<dbReference type="AlphaFoldDB" id="A0A6J5WKR2"/>